<evidence type="ECO:0000313" key="1">
    <source>
        <dbReference type="EMBL" id="AXC11861.1"/>
    </source>
</evidence>
<dbReference type="OrthoDB" id="128879at2"/>
<dbReference type="Pfam" id="PF15956">
    <property type="entry name" value="DUF4760"/>
    <property type="match status" value="1"/>
</dbReference>
<dbReference type="InterPro" id="IPR031876">
    <property type="entry name" value="DUF4760"/>
</dbReference>
<protein>
    <submittedName>
        <fullName evidence="1">Uncharacterized protein</fullName>
    </submittedName>
</protein>
<dbReference type="KEGG" id="abas:ACPOL_2541"/>
<dbReference type="Proteomes" id="UP000253606">
    <property type="component" value="Chromosome"/>
</dbReference>
<evidence type="ECO:0000313" key="2">
    <source>
        <dbReference type="Proteomes" id="UP000253606"/>
    </source>
</evidence>
<organism evidence="1 2">
    <name type="scientific">Acidisarcina polymorpha</name>
    <dbReference type="NCBI Taxonomy" id="2211140"/>
    <lineage>
        <taxon>Bacteria</taxon>
        <taxon>Pseudomonadati</taxon>
        <taxon>Acidobacteriota</taxon>
        <taxon>Terriglobia</taxon>
        <taxon>Terriglobales</taxon>
        <taxon>Acidobacteriaceae</taxon>
        <taxon>Acidisarcina</taxon>
    </lineage>
</organism>
<name>A0A2Z5FYC1_9BACT</name>
<sequence>MESTEIAIRQAELVLKLYELRREPVMRLARSYVGGEFLPSSADELTGLVAAGNQQSAYILQVYGYWDMVAAFVLHGAIDESLLYDVCPEMYFQFAKIQPHLSGFRDKMGLPEWMKSLENVVDGSLEGRSRLAHMRHNLEEIRAHRSQVPRE</sequence>
<accession>A0A2Z5FYC1</accession>
<dbReference type="RefSeq" id="WP_150132962.1">
    <property type="nucleotide sequence ID" value="NZ_CP030840.1"/>
</dbReference>
<dbReference type="AlphaFoldDB" id="A0A2Z5FYC1"/>
<reference evidence="1 2" key="1">
    <citation type="journal article" date="2018" name="Front. Microbiol.">
        <title>Hydrolytic Capabilities as a Key to Environmental Success: Chitinolytic and Cellulolytic Acidobacteria From Acidic Sub-arctic Soils and Boreal Peatlands.</title>
        <authorList>
            <person name="Belova S.E."/>
            <person name="Ravin N.V."/>
            <person name="Pankratov T.A."/>
            <person name="Rakitin A.L."/>
            <person name="Ivanova A.A."/>
            <person name="Beletsky A.V."/>
            <person name="Mardanov A.V."/>
            <person name="Sinninghe Damste J.S."/>
            <person name="Dedysh S.N."/>
        </authorList>
    </citation>
    <scope>NUCLEOTIDE SEQUENCE [LARGE SCALE GENOMIC DNA]</scope>
    <source>
        <strain evidence="1 2">SBC82</strain>
    </source>
</reference>
<gene>
    <name evidence="1" type="ORF">ACPOL_2541</name>
</gene>
<keyword evidence="2" id="KW-1185">Reference proteome</keyword>
<dbReference type="EMBL" id="CP030840">
    <property type="protein sequence ID" value="AXC11861.1"/>
    <property type="molecule type" value="Genomic_DNA"/>
</dbReference>
<proteinExistence type="predicted"/>